<feature type="transmembrane region" description="Helical" evidence="6">
    <location>
        <begin position="1185"/>
        <end position="1206"/>
    </location>
</feature>
<evidence type="ECO:0000256" key="6">
    <source>
        <dbReference type="SAM" id="Phobius"/>
    </source>
</evidence>
<proteinExistence type="predicted"/>
<dbReference type="GO" id="GO:0046873">
    <property type="term" value="F:metal ion transmembrane transporter activity"/>
    <property type="evidence" value="ECO:0007669"/>
    <property type="project" value="InterPro"/>
</dbReference>
<feature type="region of interest" description="Disordered" evidence="5">
    <location>
        <begin position="791"/>
        <end position="814"/>
    </location>
</feature>
<dbReference type="Gene3D" id="1.20.58.340">
    <property type="entry name" value="Magnesium transport protein CorA, transmembrane region"/>
    <property type="match status" value="1"/>
</dbReference>
<feature type="compositionally biased region" description="Basic and acidic residues" evidence="5">
    <location>
        <begin position="1303"/>
        <end position="1318"/>
    </location>
</feature>
<feature type="compositionally biased region" description="Basic and acidic residues" evidence="5">
    <location>
        <begin position="623"/>
        <end position="633"/>
    </location>
</feature>
<evidence type="ECO:0000313" key="7">
    <source>
        <dbReference type="EMBL" id="KKP07345.1"/>
    </source>
</evidence>
<evidence type="ECO:0000256" key="5">
    <source>
        <dbReference type="SAM" id="MobiDB-lite"/>
    </source>
</evidence>
<dbReference type="PANTHER" id="PTHR47685">
    <property type="entry name" value="MAGNESIUM TRANSPORT PROTEIN CORA"/>
    <property type="match status" value="1"/>
</dbReference>
<keyword evidence="4 6" id="KW-0472">Membrane</keyword>
<feature type="region of interest" description="Disordered" evidence="5">
    <location>
        <begin position="611"/>
        <end position="653"/>
    </location>
</feature>
<evidence type="ECO:0000256" key="1">
    <source>
        <dbReference type="ARBA" id="ARBA00004141"/>
    </source>
</evidence>
<feature type="region of interest" description="Disordered" evidence="5">
    <location>
        <begin position="1291"/>
        <end position="1331"/>
    </location>
</feature>
<name>A0A0F9XSC6_TRIHA</name>
<dbReference type="InterPro" id="IPR050829">
    <property type="entry name" value="CorA_MIT"/>
</dbReference>
<feature type="compositionally biased region" description="Polar residues" evidence="5">
    <location>
        <begin position="459"/>
        <end position="474"/>
    </location>
</feature>
<feature type="region of interest" description="Disordered" evidence="5">
    <location>
        <begin position="454"/>
        <end position="485"/>
    </location>
</feature>
<accession>A0A0F9XSC6</accession>
<dbReference type="Proteomes" id="UP000034112">
    <property type="component" value="Unassembled WGS sequence"/>
</dbReference>
<dbReference type="OMA" id="NELHAMV"/>
<organism evidence="7 8">
    <name type="scientific">Trichoderma harzianum</name>
    <name type="common">Hypocrea lixii</name>
    <dbReference type="NCBI Taxonomy" id="5544"/>
    <lineage>
        <taxon>Eukaryota</taxon>
        <taxon>Fungi</taxon>
        <taxon>Dikarya</taxon>
        <taxon>Ascomycota</taxon>
        <taxon>Pezizomycotina</taxon>
        <taxon>Sordariomycetes</taxon>
        <taxon>Hypocreomycetidae</taxon>
        <taxon>Hypocreales</taxon>
        <taxon>Hypocreaceae</taxon>
        <taxon>Trichoderma</taxon>
    </lineage>
</organism>
<sequence>MAYEAENEGLSINIPLASDYRDSINSASQAPYWNEGNAYIKGFMKNLQTFENLEYSVNDVGQEEVSRQQGPPTHDDSRNSMQTKWLHLQSATMDLNVLQQFVMECHLIGDDVKTVTIELVKRAGKKYLRQSETGRYIEPGSVLRGIGNYFQQNSRSLSQKARPTVPVVFVASPNLRLRPLKGHQNGENRGDHHPRTLLQNLYGFHVTPNRDKTQIVRKIGGGSQLNNALHVNQMWCLLIGPTILITMSDHTTEELLDGTIGKRSLGHEPPIKIKIIDDKQKHHDIAVSSNITWVDLFKIMMDAVHKKRSSFHYYDLRDENKVIITAERWVEIASSRGLRKSQIYTVHLTPSTSNADPSKDGRLLEYRRYDAPGILNELPTKHRRNDASSELVGSSKNEPYTHKSADQLTSNIASSPLFLYQDGTGFIVSSPDPQDPDEVYDTDKDPLNVIPQSHESESVEGTNITMPLGNNNSSNDREPPEASSTGNFTNIYDDIAGNMTDIDGPIDLPKTNKHKINYKRIRHKKMQPGAEISVETYSSVQEDDPNASNDLFLKQRFIHKQRQSQSQGSIPSFASSANVESFSSRRDSLRACHTHQHSDSQYRLPSPIITNLNSEYSRKPNIVRKDKNRDQRHALGAKSTNSGSPSHSQHRRRDAFIKQTPITSSIGDLANDKYLTVNVQGSKPAKIVAFFLWGPCIPTSSSSLRSAKEADMIKLLDEADEVIFDSQVGKYYYVKVPKLTEEEFLSRQDIPSGGIQEDDMSIAKESPTYRNIDPTAAENTVKDNTLPNTVSKVDHAGGNAHQEREGVKKSNTDSEITLRSIGQCDVAMKQAQSLGILSPDKDLMEQLVTVSRQILWSFLPKTGNSTVHPLLKRFWGCMDIIRRQLIWEESEREPHDVPTYMIRDFSAVLQRTMRNERIGLPRNVQEFERELSEPAPHMNELHAMVTSKEDDSSGDLAIRPPLPKHIFYAFQKIVQVFVLRSKRLSLMTRIKTASGIDQSTISDKINELHRFEKTAKDRMLDLLDHAKRDIFLSSNTSSDIERPQPQAVGAEFLALALICKSHNLLFEAKTPNPRHNDNTLELYKDYASEVHYQANQRPQNRVFPDIRDLEEELDALDTLLSDQKECLHKFAKSISPDTLRLTTMTRVAQNRAEKAYQDNHTRQFDRRMQEDIEIMEEDHGKAIRVFTIVTLFFLPLSFVSSFMGMNTADVRNMQYKQGLFWATGIPVTLFVLTLACIYGYKGDEIRDWAIQRSHCPRNKKLRLPGDGRDEVGEDYYNVCDIACLPSTKKPRRAARQRRLKSKLPHDDEGDHGGRERTGRRYRASATEGDAK</sequence>
<feature type="compositionally biased region" description="Basic and acidic residues" evidence="5">
    <location>
        <begin position="801"/>
        <end position="812"/>
    </location>
</feature>
<dbReference type="OrthoDB" id="5430750at2759"/>
<feature type="transmembrane region" description="Helical" evidence="6">
    <location>
        <begin position="1218"/>
        <end position="1240"/>
    </location>
</feature>
<feature type="region of interest" description="Disordered" evidence="5">
    <location>
        <begin position="376"/>
        <end position="402"/>
    </location>
</feature>
<dbReference type="InterPro" id="IPR045863">
    <property type="entry name" value="CorA_TM1_TM2"/>
</dbReference>
<evidence type="ECO:0000256" key="3">
    <source>
        <dbReference type="ARBA" id="ARBA00022989"/>
    </source>
</evidence>
<comment type="subcellular location">
    <subcellularLocation>
        <location evidence="1">Membrane</location>
        <topology evidence="1">Multi-pass membrane protein</topology>
    </subcellularLocation>
</comment>
<evidence type="ECO:0000313" key="8">
    <source>
        <dbReference type="Proteomes" id="UP000034112"/>
    </source>
</evidence>
<protein>
    <submittedName>
        <fullName evidence="7">Uncharacterized protein</fullName>
    </submittedName>
</protein>
<dbReference type="SUPFAM" id="SSF144083">
    <property type="entry name" value="Magnesium transport protein CorA, transmembrane region"/>
    <property type="match status" value="1"/>
</dbReference>
<keyword evidence="3 6" id="KW-1133">Transmembrane helix</keyword>
<comment type="caution">
    <text evidence="7">The sequence shown here is derived from an EMBL/GenBank/DDBJ whole genome shotgun (WGS) entry which is preliminary data.</text>
</comment>
<dbReference type="PANTHER" id="PTHR47685:SF1">
    <property type="entry name" value="MAGNESIUM TRANSPORT PROTEIN CORA"/>
    <property type="match status" value="1"/>
</dbReference>
<dbReference type="GO" id="GO:0016020">
    <property type="term" value="C:membrane"/>
    <property type="evidence" value="ECO:0007669"/>
    <property type="project" value="UniProtKB-SubCell"/>
</dbReference>
<dbReference type="EMBL" id="JOKZ01000008">
    <property type="protein sequence ID" value="KKP07345.1"/>
    <property type="molecule type" value="Genomic_DNA"/>
</dbReference>
<feature type="compositionally biased region" description="Basic residues" evidence="5">
    <location>
        <begin position="1291"/>
        <end position="1302"/>
    </location>
</feature>
<gene>
    <name evidence="7" type="ORF">THAR02_00542</name>
</gene>
<reference evidence="8" key="1">
    <citation type="journal article" date="2015" name="Genome Announc.">
        <title>Draft whole-genome sequence of the biocontrol agent Trichoderma harzianum T6776.</title>
        <authorList>
            <person name="Baroncelli R."/>
            <person name="Piaggeschi G."/>
            <person name="Fiorini L."/>
            <person name="Bertolini E."/>
            <person name="Zapparata A."/>
            <person name="Pe M.E."/>
            <person name="Sarrocco S."/>
            <person name="Vannacci G."/>
        </authorList>
    </citation>
    <scope>NUCLEOTIDE SEQUENCE [LARGE SCALE GENOMIC DNA]</scope>
    <source>
        <strain evidence="8">T6776</strain>
    </source>
</reference>
<evidence type="ECO:0000256" key="4">
    <source>
        <dbReference type="ARBA" id="ARBA00023136"/>
    </source>
</evidence>
<feature type="compositionally biased region" description="Basic and acidic residues" evidence="5">
    <location>
        <begin position="587"/>
        <end position="600"/>
    </location>
</feature>
<feature type="region of interest" description="Disordered" evidence="5">
    <location>
        <begin position="587"/>
        <end position="606"/>
    </location>
</feature>
<feature type="compositionally biased region" description="Polar residues" evidence="5">
    <location>
        <begin position="638"/>
        <end position="647"/>
    </location>
</feature>
<evidence type="ECO:0000256" key="2">
    <source>
        <dbReference type="ARBA" id="ARBA00022692"/>
    </source>
</evidence>
<dbReference type="Pfam" id="PF01544">
    <property type="entry name" value="CorA"/>
    <property type="match status" value="1"/>
</dbReference>
<keyword evidence="2 6" id="KW-0812">Transmembrane</keyword>
<dbReference type="InterPro" id="IPR002523">
    <property type="entry name" value="MgTranspt_CorA/ZnTranspt_ZntB"/>
</dbReference>